<dbReference type="Pfam" id="PF01048">
    <property type="entry name" value="PNP_UDP_1"/>
    <property type="match status" value="1"/>
</dbReference>
<reference evidence="3" key="2">
    <citation type="submission" date="2021-02" db="EMBL/GenBank/DDBJ databases">
        <title>Aspergillus puulaauensis MK2 genome sequence.</title>
        <authorList>
            <person name="Futagami T."/>
            <person name="Mori K."/>
            <person name="Kadooka C."/>
            <person name="Tanaka T."/>
        </authorList>
    </citation>
    <scope>NUCLEOTIDE SEQUENCE</scope>
    <source>
        <strain evidence="3">MK2</strain>
    </source>
</reference>
<feature type="region of interest" description="Disordered" evidence="1">
    <location>
        <begin position="1"/>
        <end position="21"/>
    </location>
</feature>
<dbReference type="Proteomes" id="UP000654913">
    <property type="component" value="Chromosome 5"/>
</dbReference>
<dbReference type="OrthoDB" id="1658288at2759"/>
<sequence length="680" mass="74550">MQVSTNSDSRGDHPTNRPCRPAGRAGFEIAITCALTVEGNAIEALLDEEYETDGFSYGKAYGDTNTYTTGKLANQNVVIVYMPDDGIANAAGAAASLRSSFGGIKMALIVGVCGGVPRTSGGGDIFLGDVIISSSVVQFDHGKQYPNRFLRTDTLGGLSREIGSFAKKLSGDNAQRRIQDKTGEYTAAICGRADFRGSVCPGPDRDILYPPDYRHKHRRHPCEVCQSCVEENDDVCEAALHSSCQSLGCDTEAQRRRSRIQSAHRSSASEDDMAMADIEKARTPRVYFGPIACSNQVMKSARHRDSIAEQLGVIAFEMESAGTWNYVPTVVIKSVADYADCHKSKDWQGYAAVVAAACTKAVLEEWRAADGTLTLPDRVSQGPSFHSVEEAIAAFEKTHEGVRSALDRSKGEVERSEKHCKTHRSEMEDMDEEMATLGNAFYALLGGPITRFITAFDSYMGFLLGSLFLLGLMAKKTDESLGSLIEAEGEINAARVEAELLTNVESELGHQSSEGDYSKGQRSLDGRANIDVPTANTVTQSSDVLARGDGPDSMEIQAERDNNQATTIALESEDSEYLAISRPGQEPSQPSLKLQVARSANHEKQLSLLHRQVNDLREVSDRLDKSQAELRTKIRETRDLLEQEKKMESEIERKKSEIERKEKEAKEQRNKGLFGWCVIL</sequence>
<organism evidence="3 4">
    <name type="scientific">Aspergillus puulaauensis</name>
    <dbReference type="NCBI Taxonomy" id="1220207"/>
    <lineage>
        <taxon>Eukaryota</taxon>
        <taxon>Fungi</taxon>
        <taxon>Dikarya</taxon>
        <taxon>Ascomycota</taxon>
        <taxon>Pezizomycotina</taxon>
        <taxon>Eurotiomycetes</taxon>
        <taxon>Eurotiomycetidae</taxon>
        <taxon>Eurotiales</taxon>
        <taxon>Aspergillaceae</taxon>
        <taxon>Aspergillus</taxon>
    </lineage>
</organism>
<name>A0A7R7XPS2_9EURO</name>
<proteinExistence type="predicted"/>
<dbReference type="InterPro" id="IPR035994">
    <property type="entry name" value="Nucleoside_phosphorylase_sf"/>
</dbReference>
<dbReference type="KEGG" id="apuu:APUU_50172A"/>
<dbReference type="InterPro" id="IPR000845">
    <property type="entry name" value="Nucleoside_phosphorylase_d"/>
</dbReference>
<evidence type="ECO:0000313" key="3">
    <source>
        <dbReference type="EMBL" id="BCS25461.1"/>
    </source>
</evidence>
<dbReference type="SUPFAM" id="SSF53167">
    <property type="entry name" value="Purine and uridine phosphorylases"/>
    <property type="match status" value="1"/>
</dbReference>
<protein>
    <recommendedName>
        <fullName evidence="2">Nucleoside phosphorylase domain-containing protein</fullName>
    </recommendedName>
</protein>
<dbReference type="GO" id="GO:0009116">
    <property type="term" value="P:nucleoside metabolic process"/>
    <property type="evidence" value="ECO:0007669"/>
    <property type="project" value="InterPro"/>
</dbReference>
<dbReference type="PANTHER" id="PTHR46082">
    <property type="entry name" value="ATP/GTP-BINDING PROTEIN-RELATED"/>
    <property type="match status" value="1"/>
</dbReference>
<dbReference type="GO" id="GO:0003824">
    <property type="term" value="F:catalytic activity"/>
    <property type="evidence" value="ECO:0007669"/>
    <property type="project" value="InterPro"/>
</dbReference>
<evidence type="ECO:0000313" key="4">
    <source>
        <dbReference type="Proteomes" id="UP000654913"/>
    </source>
</evidence>
<dbReference type="InterPro" id="IPR053137">
    <property type="entry name" value="NLR-like"/>
</dbReference>
<feature type="domain" description="Nucleoside phosphorylase" evidence="2">
    <location>
        <begin position="29"/>
        <end position="145"/>
    </location>
</feature>
<evidence type="ECO:0000256" key="1">
    <source>
        <dbReference type="SAM" id="MobiDB-lite"/>
    </source>
</evidence>
<reference evidence="3" key="1">
    <citation type="submission" date="2021-01" db="EMBL/GenBank/DDBJ databases">
        <authorList>
            <consortium name="Aspergillus puulaauensis MK2 genome sequencing consortium"/>
            <person name="Kazuki M."/>
            <person name="Futagami T."/>
        </authorList>
    </citation>
    <scope>NUCLEOTIDE SEQUENCE</scope>
    <source>
        <strain evidence="3">MK2</strain>
    </source>
</reference>
<dbReference type="RefSeq" id="XP_041557655.1">
    <property type="nucleotide sequence ID" value="XM_041705139.1"/>
</dbReference>
<keyword evidence="4" id="KW-1185">Reference proteome</keyword>
<dbReference type="AlphaFoldDB" id="A0A7R7XPS2"/>
<accession>A0A7R7XPS2</accession>
<dbReference type="PANTHER" id="PTHR46082:SF6">
    <property type="entry name" value="AAA+ ATPASE DOMAIN-CONTAINING PROTEIN-RELATED"/>
    <property type="match status" value="1"/>
</dbReference>
<feature type="compositionally biased region" description="Basic and acidic residues" evidence="1">
    <location>
        <begin position="516"/>
        <end position="525"/>
    </location>
</feature>
<feature type="region of interest" description="Disordered" evidence="1">
    <location>
        <begin position="507"/>
        <end position="531"/>
    </location>
</feature>
<feature type="region of interest" description="Disordered" evidence="1">
    <location>
        <begin position="642"/>
        <end position="665"/>
    </location>
</feature>
<evidence type="ECO:0000259" key="2">
    <source>
        <dbReference type="Pfam" id="PF01048"/>
    </source>
</evidence>
<gene>
    <name evidence="3" type="ORF">APUU_50172A</name>
</gene>
<dbReference type="GeneID" id="64975466"/>
<dbReference type="Gene3D" id="3.40.50.1580">
    <property type="entry name" value="Nucleoside phosphorylase domain"/>
    <property type="match status" value="1"/>
</dbReference>
<dbReference type="EMBL" id="AP024447">
    <property type="protein sequence ID" value="BCS25461.1"/>
    <property type="molecule type" value="Genomic_DNA"/>
</dbReference>